<reference evidence="1 2" key="1">
    <citation type="journal article" date="2012" name="J. Bacteriol.">
        <title>Complete Genome Sequence of Paenibacillus mucilaginosus 3016, a Bacterium Functional as Microbial Fertilizer.</title>
        <authorList>
            <person name="Ma M."/>
            <person name="Wang Z."/>
            <person name="Li L."/>
            <person name="Jiang X."/>
            <person name="Guan D."/>
            <person name="Cao F."/>
            <person name="Chen H."/>
            <person name="Wang X."/>
            <person name="Shen D."/>
            <person name="Du B."/>
            <person name="Li J."/>
        </authorList>
    </citation>
    <scope>NUCLEOTIDE SEQUENCE [LARGE SCALE GENOMIC DNA]</scope>
    <source>
        <strain evidence="1 2">3016</strain>
    </source>
</reference>
<evidence type="ECO:0000313" key="1">
    <source>
        <dbReference type="EMBL" id="AFC32111.1"/>
    </source>
</evidence>
<protein>
    <submittedName>
        <fullName evidence="1">Uncharacterized protein</fullName>
    </submittedName>
</protein>
<evidence type="ECO:0000313" key="2">
    <source>
        <dbReference type="Proteomes" id="UP000007523"/>
    </source>
</evidence>
<accession>H6NDR2</accession>
<dbReference type="AlphaFoldDB" id="H6NDR2"/>
<dbReference type="KEGG" id="pmq:PM3016_5411"/>
<name>H6NDR2_9BACL</name>
<proteinExistence type="predicted"/>
<keyword evidence="2" id="KW-1185">Reference proteome</keyword>
<organism evidence="1 2">
    <name type="scientific">Paenibacillus mucilaginosus 3016</name>
    <dbReference type="NCBI Taxonomy" id="1116391"/>
    <lineage>
        <taxon>Bacteria</taxon>
        <taxon>Bacillati</taxon>
        <taxon>Bacillota</taxon>
        <taxon>Bacilli</taxon>
        <taxon>Bacillales</taxon>
        <taxon>Paenibacillaceae</taxon>
        <taxon>Paenibacillus</taxon>
    </lineage>
</organism>
<gene>
    <name evidence="1" type="ORF">PM3016_5411</name>
</gene>
<sequence length="152" mass="17630">MYSGKERVFAPDVFFIFGGRAYLMEVQIKRMSRTEWSKKWQRWNEYFGGGYYLQASWQRFKKGGGLIPNVLVNSLQEKDIVAEGFRVPGRTVETIEVSMLTTVLTKHNPLQVIKIINGRKRCEIRIIKGLEEVREHSSFHSIKHRGRAILAG</sequence>
<dbReference type="HOGENOM" id="CLU_1720546_0_0_9"/>
<dbReference type="Proteomes" id="UP000007523">
    <property type="component" value="Chromosome"/>
</dbReference>
<dbReference type="EMBL" id="CP003235">
    <property type="protein sequence ID" value="AFC32111.1"/>
    <property type="molecule type" value="Genomic_DNA"/>
</dbReference>
<dbReference type="STRING" id="1116391.PM3016_5411"/>